<proteinExistence type="predicted"/>
<name>D4E7G3_SEROD</name>
<organism evidence="1 2">
    <name type="scientific">Serratia odorifera DSM 4582</name>
    <dbReference type="NCBI Taxonomy" id="667129"/>
    <lineage>
        <taxon>Bacteria</taxon>
        <taxon>Pseudomonadati</taxon>
        <taxon>Pseudomonadota</taxon>
        <taxon>Gammaproteobacteria</taxon>
        <taxon>Enterobacterales</taxon>
        <taxon>Yersiniaceae</taxon>
        <taxon>Serratia</taxon>
    </lineage>
</organism>
<gene>
    <name evidence="1" type="ORF">HMPREF0758_4113</name>
</gene>
<evidence type="ECO:0000313" key="1">
    <source>
        <dbReference type="EMBL" id="EFE94018.1"/>
    </source>
</evidence>
<evidence type="ECO:0000313" key="2">
    <source>
        <dbReference type="Proteomes" id="UP000005723"/>
    </source>
</evidence>
<reference evidence="1 2" key="1">
    <citation type="submission" date="2010-01" db="EMBL/GenBank/DDBJ databases">
        <authorList>
            <person name="Muzny D."/>
            <person name="Qin X."/>
            <person name="Deng J."/>
            <person name="Jiang H."/>
            <person name="Liu Y."/>
            <person name="Qu J."/>
            <person name="Song X.-Z."/>
            <person name="Zhang L."/>
            <person name="Thornton R."/>
            <person name="Coyle M."/>
            <person name="Francisco L."/>
            <person name="Jackson L."/>
            <person name="Javaid M."/>
            <person name="Korchina V."/>
            <person name="Kovar C."/>
            <person name="Mata R."/>
            <person name="Mathew T."/>
            <person name="Ngo R."/>
            <person name="Nguyen L."/>
            <person name="Nguyen N."/>
            <person name="Okwuonu G."/>
            <person name="Ongeri F."/>
            <person name="Pham C."/>
            <person name="Simmons D."/>
            <person name="Wilczek-Boney K."/>
            <person name="Hale W."/>
            <person name="Jakkamsetti A."/>
            <person name="Pham P."/>
            <person name="Ruth R."/>
            <person name="San Lucas F."/>
            <person name="Warren J."/>
            <person name="Zhang J."/>
            <person name="Zhao Z."/>
            <person name="Zhou C."/>
            <person name="Zhu D."/>
            <person name="Lee S."/>
            <person name="Bess C."/>
            <person name="Blankenburg K."/>
            <person name="Forbes L."/>
            <person name="Fu Q."/>
            <person name="Gubbala S."/>
            <person name="Hirani K."/>
            <person name="Jayaseelan J.C."/>
            <person name="Lara F."/>
            <person name="Munidasa M."/>
            <person name="Palculict T."/>
            <person name="Patil S."/>
            <person name="Pu L.-L."/>
            <person name="Saada N."/>
            <person name="Tang L."/>
            <person name="Weissenberger G."/>
            <person name="Zhu Y."/>
            <person name="Hemphill L."/>
            <person name="Shang Y."/>
            <person name="Youmans B."/>
            <person name="Ayvaz T."/>
            <person name="Ross M."/>
            <person name="Santibanez J."/>
            <person name="Aqrawi P."/>
            <person name="Gross S."/>
            <person name="Joshi V."/>
            <person name="Fowler G."/>
            <person name="Nazareth L."/>
            <person name="Reid J."/>
            <person name="Worley K."/>
            <person name="Petrosino J."/>
            <person name="Highlander S."/>
            <person name="Gibbs R."/>
        </authorList>
    </citation>
    <scope>NUCLEOTIDE SEQUENCE [LARGE SCALE GENOMIC DNA]</scope>
    <source>
        <strain evidence="1 2">DSM 4582</strain>
    </source>
</reference>
<dbReference type="HOGENOM" id="CLU_2883416_0_0_6"/>
<sequence length="63" mass="7337">MFSLVSKVIFPCIPAQIFNSGIQPVAIFMATFHTLWGITFEARQNQSMQQYLLRFIVFTETYN</sequence>
<dbReference type="AlphaFoldDB" id="D4E7G3"/>
<keyword evidence="2" id="KW-1185">Reference proteome</keyword>
<comment type="caution">
    <text evidence="1">The sequence shown here is derived from an EMBL/GenBank/DDBJ whole genome shotgun (WGS) entry which is preliminary data.</text>
</comment>
<protein>
    <submittedName>
        <fullName evidence="1">Uncharacterized protein</fullName>
    </submittedName>
</protein>
<accession>D4E7G3</accession>
<dbReference type="Proteomes" id="UP000005723">
    <property type="component" value="Unassembled WGS sequence"/>
</dbReference>
<dbReference type="STRING" id="667129.HMPREF0758_4113"/>
<dbReference type="EMBL" id="ADBY01000056">
    <property type="protein sequence ID" value="EFE94018.1"/>
    <property type="molecule type" value="Genomic_DNA"/>
</dbReference>